<comment type="catalytic activity">
    <reaction evidence="5">
        <text>DNA(n) + a 2'-deoxyribonucleoside 5'-triphosphate = DNA(n+1) + diphosphate</text>
        <dbReference type="Rhea" id="RHEA:22508"/>
        <dbReference type="Rhea" id="RHEA-COMP:17339"/>
        <dbReference type="Rhea" id="RHEA-COMP:17340"/>
        <dbReference type="ChEBI" id="CHEBI:33019"/>
        <dbReference type="ChEBI" id="CHEBI:61560"/>
        <dbReference type="ChEBI" id="CHEBI:173112"/>
        <dbReference type="EC" id="2.7.7.7"/>
    </reaction>
</comment>
<evidence type="ECO:0000313" key="7">
    <source>
        <dbReference type="EMBL" id="AIY66225.1"/>
    </source>
</evidence>
<dbReference type="CDD" id="cd06127">
    <property type="entry name" value="DEDDh"/>
    <property type="match status" value="1"/>
</dbReference>
<evidence type="ECO:0000256" key="3">
    <source>
        <dbReference type="ARBA" id="ARBA00022801"/>
    </source>
</evidence>
<dbReference type="KEGG" id="pseo:OM33_00115"/>
<sequence length="201" mass="22802">MLPEKDADILKANCFKTDYLVIDLELTGLNAKQDEIVSIAWVPISHQRIQIGSCQHFINNQVNNLNQSPVFHGIDSDTLAEGVPLNEALKILNELIDDKILIFHNQELDWSFLRLAFNKAGLLHKPLAILDTMQIEHKRLARQGQVIAQDSLTLNNCRERYRLPEYSCHNALTDAMATAELFLAQANQISRGKPLLIKHLM</sequence>
<keyword evidence="2" id="KW-0540">Nuclease</keyword>
<reference evidence="7 8" key="1">
    <citation type="submission" date="2014-11" db="EMBL/GenBank/DDBJ databases">
        <title>Complete Genome Sequence of Pseudoalteromonas sp. Strain OCN003 Isolated from Kaneohe Bay, Oahu, Hawaii.</title>
        <authorList>
            <person name="Beurmann S."/>
            <person name="Videau P."/>
            <person name="Ushijima B."/>
            <person name="Smith A.M."/>
            <person name="Aeby G.S."/>
            <person name="Callahan S.M."/>
            <person name="Belcaid M."/>
        </authorList>
    </citation>
    <scope>NUCLEOTIDE SEQUENCE [LARGE SCALE GENOMIC DNA]</scope>
    <source>
        <strain evidence="7 8">OCN003</strain>
    </source>
</reference>
<protein>
    <recommendedName>
        <fullName evidence="1">DNA-directed DNA polymerase</fullName>
        <ecNumber evidence="1">2.7.7.7</ecNumber>
    </recommendedName>
</protein>
<dbReference type="PANTHER" id="PTHR30231:SF4">
    <property type="entry name" value="PROTEIN NEN2"/>
    <property type="match status" value="1"/>
</dbReference>
<dbReference type="GO" id="GO:0008408">
    <property type="term" value="F:3'-5' exonuclease activity"/>
    <property type="evidence" value="ECO:0007669"/>
    <property type="project" value="TreeGrafter"/>
</dbReference>
<dbReference type="Proteomes" id="UP000030341">
    <property type="component" value="Chromosome 1"/>
</dbReference>
<dbReference type="InterPro" id="IPR036397">
    <property type="entry name" value="RNaseH_sf"/>
</dbReference>
<dbReference type="Gene3D" id="3.30.420.10">
    <property type="entry name" value="Ribonuclease H-like superfamily/Ribonuclease H"/>
    <property type="match status" value="1"/>
</dbReference>
<dbReference type="Pfam" id="PF00929">
    <property type="entry name" value="RNase_T"/>
    <property type="match status" value="1"/>
</dbReference>
<dbReference type="SMART" id="SM00479">
    <property type="entry name" value="EXOIII"/>
    <property type="match status" value="1"/>
</dbReference>
<dbReference type="EC" id="2.7.7.7" evidence="1"/>
<dbReference type="GO" id="GO:0006260">
    <property type="term" value="P:DNA replication"/>
    <property type="evidence" value="ECO:0007669"/>
    <property type="project" value="InterPro"/>
</dbReference>
<keyword evidence="8" id="KW-1185">Reference proteome</keyword>
<evidence type="ECO:0000259" key="6">
    <source>
        <dbReference type="SMART" id="SM00479"/>
    </source>
</evidence>
<dbReference type="PANTHER" id="PTHR30231">
    <property type="entry name" value="DNA POLYMERASE III SUBUNIT EPSILON"/>
    <property type="match status" value="1"/>
</dbReference>
<dbReference type="AlphaFoldDB" id="A0A0A7EHR9"/>
<dbReference type="GO" id="GO:0005829">
    <property type="term" value="C:cytosol"/>
    <property type="evidence" value="ECO:0007669"/>
    <property type="project" value="TreeGrafter"/>
</dbReference>
<evidence type="ECO:0000256" key="1">
    <source>
        <dbReference type="ARBA" id="ARBA00012417"/>
    </source>
</evidence>
<proteinExistence type="predicted"/>
<dbReference type="InterPro" id="IPR012337">
    <property type="entry name" value="RNaseH-like_sf"/>
</dbReference>
<dbReference type="InterPro" id="IPR013520">
    <property type="entry name" value="Ribonucl_H"/>
</dbReference>
<dbReference type="GO" id="GO:0003887">
    <property type="term" value="F:DNA-directed DNA polymerase activity"/>
    <property type="evidence" value="ECO:0007669"/>
    <property type="project" value="UniProtKB-EC"/>
</dbReference>
<evidence type="ECO:0000313" key="8">
    <source>
        <dbReference type="Proteomes" id="UP000030341"/>
    </source>
</evidence>
<organism evidence="7 8">
    <name type="scientific">Pseudoalteromonas piratica</name>
    <dbReference type="NCBI Taxonomy" id="1348114"/>
    <lineage>
        <taxon>Bacteria</taxon>
        <taxon>Pseudomonadati</taxon>
        <taxon>Pseudomonadota</taxon>
        <taxon>Gammaproteobacteria</taxon>
        <taxon>Alteromonadales</taxon>
        <taxon>Pseudoalteromonadaceae</taxon>
        <taxon>Pseudoalteromonas</taxon>
    </lineage>
</organism>
<dbReference type="InterPro" id="IPR006054">
    <property type="entry name" value="DnaQ"/>
</dbReference>
<name>A0A0A7EHR9_9GAMM</name>
<dbReference type="EMBL" id="CP009888">
    <property type="protein sequence ID" value="AIY66225.1"/>
    <property type="molecule type" value="Genomic_DNA"/>
</dbReference>
<gene>
    <name evidence="7" type="ORF">OM33_00115</name>
</gene>
<dbReference type="STRING" id="1348114.OM33_00115"/>
<dbReference type="GO" id="GO:0003677">
    <property type="term" value="F:DNA binding"/>
    <property type="evidence" value="ECO:0007669"/>
    <property type="project" value="InterPro"/>
</dbReference>
<dbReference type="HOGENOM" id="CLU_047806_9_0_6"/>
<dbReference type="SUPFAM" id="SSF53098">
    <property type="entry name" value="Ribonuclease H-like"/>
    <property type="match status" value="1"/>
</dbReference>
<dbReference type="NCBIfam" id="TIGR00573">
    <property type="entry name" value="dnaq"/>
    <property type="match status" value="1"/>
</dbReference>
<accession>A0A0A7EHR9</accession>
<evidence type="ECO:0000256" key="5">
    <source>
        <dbReference type="ARBA" id="ARBA00049244"/>
    </source>
</evidence>
<evidence type="ECO:0000256" key="2">
    <source>
        <dbReference type="ARBA" id="ARBA00022722"/>
    </source>
</evidence>
<keyword evidence="4" id="KW-0269">Exonuclease</keyword>
<keyword evidence="3" id="KW-0378">Hydrolase</keyword>
<feature type="domain" description="Exonuclease" evidence="6">
    <location>
        <begin position="18"/>
        <end position="191"/>
    </location>
</feature>
<evidence type="ECO:0000256" key="4">
    <source>
        <dbReference type="ARBA" id="ARBA00022839"/>
    </source>
</evidence>
<dbReference type="eggNOG" id="COG0847">
    <property type="taxonomic scope" value="Bacteria"/>
</dbReference>